<keyword evidence="2" id="KW-1185">Reference proteome</keyword>
<dbReference type="AlphaFoldDB" id="A0A4P9WP94"/>
<proteinExistence type="predicted"/>
<protein>
    <submittedName>
        <fullName evidence="1">Uncharacterized protein</fullName>
    </submittedName>
</protein>
<organism evidence="1 2">
    <name type="scientific">Blyttiomyces helicus</name>
    <dbReference type="NCBI Taxonomy" id="388810"/>
    <lineage>
        <taxon>Eukaryota</taxon>
        <taxon>Fungi</taxon>
        <taxon>Fungi incertae sedis</taxon>
        <taxon>Chytridiomycota</taxon>
        <taxon>Chytridiomycota incertae sedis</taxon>
        <taxon>Chytridiomycetes</taxon>
        <taxon>Chytridiomycetes incertae sedis</taxon>
        <taxon>Blyttiomyces</taxon>
    </lineage>
</organism>
<gene>
    <name evidence="1" type="ORF">BDK51DRAFT_39123</name>
</gene>
<accession>A0A4P9WP94</accession>
<evidence type="ECO:0000313" key="2">
    <source>
        <dbReference type="Proteomes" id="UP000269721"/>
    </source>
</evidence>
<evidence type="ECO:0000313" key="1">
    <source>
        <dbReference type="EMBL" id="RKO93548.1"/>
    </source>
</evidence>
<dbReference type="Proteomes" id="UP000269721">
    <property type="component" value="Unassembled WGS sequence"/>
</dbReference>
<sequence>MAGLPATPVMTNPVMRLLARSGEAAPFRRAFRERGADGVQLLTVAEHVDACVRLFNAVAQVAGPDVAPAWFAEARAAALAPLRVGLDIMGRQLSRIISRGEDEETFRFKRAALSTATEQTPPRQLRAPNKTVAGYSATVVHPVRPLNGQAPAAIQAVLRAVPFTPDPEPHHLPSSPSPPPPAICKSLSKTLGPSANTTTTISGQECSGFVFRAAPITFGPGTLPPAVFAFPATARDLQIPLENIWYICQYYNDDLRVRDGDTEDNFYTKFQKFLTGDYR</sequence>
<reference evidence="2" key="1">
    <citation type="journal article" date="2018" name="Nat. Microbiol.">
        <title>Leveraging single-cell genomics to expand the fungal tree of life.</title>
        <authorList>
            <person name="Ahrendt S.R."/>
            <person name="Quandt C.A."/>
            <person name="Ciobanu D."/>
            <person name="Clum A."/>
            <person name="Salamov A."/>
            <person name="Andreopoulos B."/>
            <person name="Cheng J.F."/>
            <person name="Woyke T."/>
            <person name="Pelin A."/>
            <person name="Henrissat B."/>
            <person name="Reynolds N.K."/>
            <person name="Benny G.L."/>
            <person name="Smith M.E."/>
            <person name="James T.Y."/>
            <person name="Grigoriev I.V."/>
        </authorList>
    </citation>
    <scope>NUCLEOTIDE SEQUENCE [LARGE SCALE GENOMIC DNA]</scope>
</reference>
<name>A0A4P9WP94_9FUNG</name>
<dbReference type="EMBL" id="KZ994194">
    <property type="protein sequence ID" value="RKO93548.1"/>
    <property type="molecule type" value="Genomic_DNA"/>
</dbReference>